<gene>
    <name evidence="1" type="ORF">DHM44_07315</name>
</gene>
<comment type="caution">
    <text evidence="1">The sequence shown here is derived from an EMBL/GenBank/DDBJ whole genome shotgun (WGS) entry which is preliminary data.</text>
</comment>
<dbReference type="RefSeq" id="WP_273266859.1">
    <property type="nucleotide sequence ID" value="NZ_JAAZVV010000118.1"/>
</dbReference>
<protein>
    <recommendedName>
        <fullName evidence="3">Class I SAM-dependent methyltransferase</fullName>
    </recommendedName>
</protein>
<name>A0A3D5QC97_FLESI</name>
<evidence type="ECO:0000313" key="2">
    <source>
        <dbReference type="Proteomes" id="UP000262325"/>
    </source>
</evidence>
<dbReference type="EMBL" id="DPPF01000152">
    <property type="protein sequence ID" value="HCW93475.1"/>
    <property type="molecule type" value="Genomic_DNA"/>
</dbReference>
<sequence length="227" mass="26572">MNYIEIENKYLTYLKLFDGISVNAPENSIACDVSFNDFITARHLADKSCFRRVYAISRRQFVNNEKITTISYQYNLAYSLTRIKCDFLLSLGGIYNFQPMYDVVHAINKCMNVGGKFVFVVYPEIFDDAGRDVLYGLSVSSEIPVKEKLKRWFAALHNSLSHIFVNIRTESIMQDVSFDEIKDLFASENFKKYIFKNDNEYKRFFHPLNKAERKYCLSWNVLKGTKL</sequence>
<dbReference type="Proteomes" id="UP000262325">
    <property type="component" value="Unassembled WGS sequence"/>
</dbReference>
<dbReference type="AlphaFoldDB" id="A0A3D5QC97"/>
<reference evidence="1 2" key="1">
    <citation type="journal article" date="2018" name="Nat. Biotechnol.">
        <title>A standardized bacterial taxonomy based on genome phylogeny substantially revises the tree of life.</title>
        <authorList>
            <person name="Parks D.H."/>
            <person name="Chuvochina M."/>
            <person name="Waite D.W."/>
            <person name="Rinke C."/>
            <person name="Skarshewski A."/>
            <person name="Chaumeil P.A."/>
            <person name="Hugenholtz P."/>
        </authorList>
    </citation>
    <scope>NUCLEOTIDE SEQUENCE [LARGE SCALE GENOMIC DNA]</scope>
    <source>
        <strain evidence="1">UBA8672</strain>
    </source>
</reference>
<evidence type="ECO:0000313" key="1">
    <source>
        <dbReference type="EMBL" id="HCW93475.1"/>
    </source>
</evidence>
<proteinExistence type="predicted"/>
<organism evidence="1 2">
    <name type="scientific">Flexistipes sinusarabici</name>
    <dbReference type="NCBI Taxonomy" id="2352"/>
    <lineage>
        <taxon>Bacteria</taxon>
        <taxon>Pseudomonadati</taxon>
        <taxon>Deferribacterota</taxon>
        <taxon>Deferribacteres</taxon>
        <taxon>Deferribacterales</taxon>
        <taxon>Flexistipitaceae</taxon>
        <taxon>Flexistipes</taxon>
    </lineage>
</organism>
<accession>A0A3D5QC97</accession>
<evidence type="ECO:0008006" key="3">
    <source>
        <dbReference type="Google" id="ProtNLM"/>
    </source>
</evidence>